<dbReference type="STRING" id="1200352.A606_02295"/>
<sequence>MMEMMKHIGRRAVRSWGFWLAMVALMIAMMIWTVAQSWGDADSRMPEASPVQQVSNVMSMGALQARVDDVRSYAPEDADILQRGLDNGLQITVAYEKR</sequence>
<dbReference type="Proteomes" id="UP000014809">
    <property type="component" value="Chromosome"/>
</dbReference>
<protein>
    <submittedName>
        <fullName evidence="1">Uncharacterized protein</fullName>
    </submittedName>
</protein>
<accession>S4XAE4</accession>
<organism evidence="1 2">
    <name type="scientific">Corynebacterium terpenotabidum Y-11</name>
    <dbReference type="NCBI Taxonomy" id="1200352"/>
    <lineage>
        <taxon>Bacteria</taxon>
        <taxon>Bacillati</taxon>
        <taxon>Actinomycetota</taxon>
        <taxon>Actinomycetes</taxon>
        <taxon>Mycobacteriales</taxon>
        <taxon>Corynebacteriaceae</taxon>
        <taxon>Corynebacterium</taxon>
    </lineage>
</organism>
<proteinExistence type="predicted"/>
<dbReference type="HOGENOM" id="CLU_2328982_0_0_11"/>
<dbReference type="AlphaFoldDB" id="S4XAE4"/>
<gene>
    <name evidence="1" type="ORF">A606_02295</name>
</gene>
<dbReference type="EMBL" id="CP003696">
    <property type="protein sequence ID" value="AGP30112.1"/>
    <property type="molecule type" value="Genomic_DNA"/>
</dbReference>
<keyword evidence="2" id="KW-1185">Reference proteome</keyword>
<reference evidence="1 2" key="1">
    <citation type="submission" date="2012-06" db="EMBL/GenBank/DDBJ databases">
        <title>Complete genome sequence of Corynebacterium terpenotabidum Y-11 (=DSM 44721).</title>
        <authorList>
            <person name="Ruckert C."/>
            <person name="Albersmeier A."/>
            <person name="Al-Dilaimi A."/>
            <person name="Szczepanowski R."/>
            <person name="Kalinowski J."/>
        </authorList>
    </citation>
    <scope>NUCLEOTIDE SEQUENCE [LARGE SCALE GENOMIC DNA]</scope>
    <source>
        <strain evidence="1 2">Y-11</strain>
    </source>
</reference>
<dbReference type="PATRIC" id="fig|1200352.3.peg.462"/>
<name>S4XAE4_9CORY</name>
<dbReference type="KEGG" id="cter:A606_02295"/>
<evidence type="ECO:0000313" key="1">
    <source>
        <dbReference type="EMBL" id="AGP30112.1"/>
    </source>
</evidence>
<evidence type="ECO:0000313" key="2">
    <source>
        <dbReference type="Proteomes" id="UP000014809"/>
    </source>
</evidence>